<dbReference type="GO" id="GO:0004674">
    <property type="term" value="F:protein serine/threonine kinase activity"/>
    <property type="evidence" value="ECO:0007669"/>
    <property type="project" value="UniProtKB-KW"/>
</dbReference>
<dbReference type="InterPro" id="IPR017441">
    <property type="entry name" value="Protein_kinase_ATP_BS"/>
</dbReference>
<gene>
    <name evidence="9" type="ORF">GSI_08240</name>
</gene>
<dbReference type="PROSITE" id="PS00108">
    <property type="entry name" value="PROTEIN_KINASE_ST"/>
    <property type="match status" value="1"/>
</dbReference>
<evidence type="ECO:0000256" key="4">
    <source>
        <dbReference type="ARBA" id="ARBA00022777"/>
    </source>
</evidence>
<dbReference type="InterPro" id="IPR011009">
    <property type="entry name" value="Kinase-like_dom_sf"/>
</dbReference>
<dbReference type="OrthoDB" id="541276at2759"/>
<dbReference type="SUPFAM" id="SSF56112">
    <property type="entry name" value="Protein kinase-like (PK-like)"/>
    <property type="match status" value="1"/>
</dbReference>
<evidence type="ECO:0000256" key="1">
    <source>
        <dbReference type="ARBA" id="ARBA00022527"/>
    </source>
</evidence>
<evidence type="ECO:0000259" key="8">
    <source>
        <dbReference type="PROSITE" id="PS50011"/>
    </source>
</evidence>
<keyword evidence="4" id="KW-0418">Kinase</keyword>
<evidence type="ECO:0000256" key="5">
    <source>
        <dbReference type="ARBA" id="ARBA00022840"/>
    </source>
</evidence>
<organism evidence="9 10">
    <name type="scientific">Ganoderma sinense ZZ0214-1</name>
    <dbReference type="NCBI Taxonomy" id="1077348"/>
    <lineage>
        <taxon>Eukaryota</taxon>
        <taxon>Fungi</taxon>
        <taxon>Dikarya</taxon>
        <taxon>Basidiomycota</taxon>
        <taxon>Agaricomycotina</taxon>
        <taxon>Agaricomycetes</taxon>
        <taxon>Polyporales</taxon>
        <taxon>Polyporaceae</taxon>
        <taxon>Ganoderma</taxon>
    </lineage>
</organism>
<evidence type="ECO:0000256" key="3">
    <source>
        <dbReference type="ARBA" id="ARBA00022741"/>
    </source>
</evidence>
<evidence type="ECO:0000256" key="2">
    <source>
        <dbReference type="ARBA" id="ARBA00022679"/>
    </source>
</evidence>
<dbReference type="PROSITE" id="PS50011">
    <property type="entry name" value="PROTEIN_KINASE_DOM"/>
    <property type="match status" value="1"/>
</dbReference>
<dbReference type="SMART" id="SM00220">
    <property type="entry name" value="S_TKc"/>
    <property type="match status" value="1"/>
</dbReference>
<dbReference type="EMBL" id="AYKW01000020">
    <property type="protein sequence ID" value="PIL29604.1"/>
    <property type="molecule type" value="Genomic_DNA"/>
</dbReference>
<dbReference type="STRING" id="1077348.A0A2G8S797"/>
<dbReference type="GO" id="GO:0005524">
    <property type="term" value="F:ATP binding"/>
    <property type="evidence" value="ECO:0007669"/>
    <property type="project" value="UniProtKB-UniRule"/>
</dbReference>
<dbReference type="Pfam" id="PF00069">
    <property type="entry name" value="Pkinase"/>
    <property type="match status" value="1"/>
</dbReference>
<dbReference type="InterPro" id="IPR000719">
    <property type="entry name" value="Prot_kinase_dom"/>
</dbReference>
<dbReference type="PANTHER" id="PTHR24349">
    <property type="entry name" value="SERINE/THREONINE-PROTEIN KINASE"/>
    <property type="match status" value="1"/>
</dbReference>
<feature type="domain" description="Protein kinase" evidence="8">
    <location>
        <begin position="20"/>
        <end position="290"/>
    </location>
</feature>
<accession>A0A2G8S797</accession>
<protein>
    <submittedName>
        <fullName evidence="9">Transporter</fullName>
    </submittedName>
</protein>
<dbReference type="AlphaFoldDB" id="A0A2G8S797"/>
<evidence type="ECO:0000256" key="6">
    <source>
        <dbReference type="PROSITE-ProRule" id="PRU10141"/>
    </source>
</evidence>
<evidence type="ECO:0000256" key="7">
    <source>
        <dbReference type="RuleBase" id="RU000304"/>
    </source>
</evidence>
<comment type="caution">
    <text evidence="9">The sequence shown here is derived from an EMBL/GenBank/DDBJ whole genome shotgun (WGS) entry which is preliminary data.</text>
</comment>
<proteinExistence type="inferred from homology"/>
<evidence type="ECO:0000313" key="9">
    <source>
        <dbReference type="EMBL" id="PIL29604.1"/>
    </source>
</evidence>
<keyword evidence="3 6" id="KW-0547">Nucleotide-binding</keyword>
<dbReference type="PROSITE" id="PS00107">
    <property type="entry name" value="PROTEIN_KINASE_ATP"/>
    <property type="match status" value="1"/>
</dbReference>
<dbReference type="InterPro" id="IPR008271">
    <property type="entry name" value="Ser/Thr_kinase_AS"/>
</dbReference>
<keyword evidence="1 7" id="KW-0723">Serine/threonine-protein kinase</keyword>
<dbReference type="Proteomes" id="UP000230002">
    <property type="component" value="Unassembled WGS sequence"/>
</dbReference>
<sequence>MSPAGLIMPDLIGYVLDGRYELLSTLGSGSFGVVYKALDLKHNSPSDDRFRAIKIVYKANRRTYELEAVRREVELQSLVTGYPNIVGIHDAFEDENYFYLVLDLCLGGDLFQQICCRRAFAHNDEHLRRTFLQIVDAVESCHEANVFHRDLKPENILINTDGSEVFLADFGLATQRPIVDECGCGTQVYMSPEVVGQMTDRQPFDTRYADIWALGVILVNMITSRQPWCIASSEDCCFSTWLEDRDFLKQVFPISDGANLIIQRIFQLEPLDRISLSELRREIRELDTFFPTSNERIETSDLSWFVAADVRQPLTPQVLRPPRRPPPRPLRLPELKDILGETGSTCPSQVPSLTAQRGFDIPAPQRYYTGVEEKSPIKYAVDHSTSKTSASSRVADQSTGAVKVGQVGSVVGTFEDEKVEISKHAQALSPVYG</sequence>
<dbReference type="Gene3D" id="1.10.510.10">
    <property type="entry name" value="Transferase(Phosphotransferase) domain 1"/>
    <property type="match status" value="1"/>
</dbReference>
<comment type="similarity">
    <text evidence="7">Belongs to the protein kinase superfamily.</text>
</comment>
<keyword evidence="10" id="KW-1185">Reference proteome</keyword>
<evidence type="ECO:0000313" key="10">
    <source>
        <dbReference type="Proteomes" id="UP000230002"/>
    </source>
</evidence>
<keyword evidence="2" id="KW-0808">Transferase</keyword>
<feature type="binding site" evidence="6">
    <location>
        <position position="54"/>
    </location>
    <ligand>
        <name>ATP</name>
        <dbReference type="ChEBI" id="CHEBI:30616"/>
    </ligand>
</feature>
<name>A0A2G8S797_9APHY</name>
<keyword evidence="5 6" id="KW-0067">ATP-binding</keyword>
<reference evidence="9 10" key="1">
    <citation type="journal article" date="2015" name="Sci. Rep.">
        <title>Chromosome-level genome map provides insights into diverse defense mechanisms in the medicinal fungus Ganoderma sinense.</title>
        <authorList>
            <person name="Zhu Y."/>
            <person name="Xu J."/>
            <person name="Sun C."/>
            <person name="Zhou S."/>
            <person name="Xu H."/>
            <person name="Nelson D.R."/>
            <person name="Qian J."/>
            <person name="Song J."/>
            <person name="Luo H."/>
            <person name="Xiang L."/>
            <person name="Li Y."/>
            <person name="Xu Z."/>
            <person name="Ji A."/>
            <person name="Wang L."/>
            <person name="Lu S."/>
            <person name="Hayward A."/>
            <person name="Sun W."/>
            <person name="Li X."/>
            <person name="Schwartz D.C."/>
            <person name="Wang Y."/>
            <person name="Chen S."/>
        </authorList>
    </citation>
    <scope>NUCLEOTIDE SEQUENCE [LARGE SCALE GENOMIC DNA]</scope>
    <source>
        <strain evidence="9 10">ZZ0214-1</strain>
    </source>
</reference>
<dbReference type="InterPro" id="IPR050205">
    <property type="entry name" value="CDPK_Ser/Thr_kinases"/>
</dbReference>